<feature type="transmembrane region" description="Helical" evidence="1">
    <location>
        <begin position="51"/>
        <end position="76"/>
    </location>
</feature>
<sequence>MARVPVVCYCGWLLITALANRHLQSIVTRPPVLDARIGAERVAMIRLRGNAVILGAATATLVGIVVPILGQMMLATMPLWRLALRRLNNIPREAAG</sequence>
<name>A0ABX0TPE3_9SPHN</name>
<accession>A0ABX0TPE3</accession>
<keyword evidence="1" id="KW-1133">Transmembrane helix</keyword>
<dbReference type="EMBL" id="JAAOZC010000002">
    <property type="protein sequence ID" value="NIJ07367.1"/>
    <property type="molecule type" value="Genomic_DNA"/>
</dbReference>
<evidence type="ECO:0000313" key="3">
    <source>
        <dbReference type="Proteomes" id="UP000727456"/>
    </source>
</evidence>
<evidence type="ECO:0000313" key="2">
    <source>
        <dbReference type="EMBL" id="NIJ07367.1"/>
    </source>
</evidence>
<dbReference type="RefSeq" id="WP_167072236.1">
    <property type="nucleotide sequence ID" value="NZ_JAAOZC010000002.1"/>
</dbReference>
<comment type="caution">
    <text evidence="2">The sequence shown here is derived from an EMBL/GenBank/DDBJ whole genome shotgun (WGS) entry which is preliminary data.</text>
</comment>
<dbReference type="Proteomes" id="UP000727456">
    <property type="component" value="Unassembled WGS sequence"/>
</dbReference>
<evidence type="ECO:0000256" key="1">
    <source>
        <dbReference type="SAM" id="Phobius"/>
    </source>
</evidence>
<keyword evidence="3" id="KW-1185">Reference proteome</keyword>
<gene>
    <name evidence="2" type="ORF">FHS31_000963</name>
</gene>
<keyword evidence="1" id="KW-0472">Membrane</keyword>
<reference evidence="2 3" key="1">
    <citation type="submission" date="2020-03" db="EMBL/GenBank/DDBJ databases">
        <title>Genomic Encyclopedia of Type Strains, Phase III (KMG-III): the genomes of soil and plant-associated and newly described type strains.</title>
        <authorList>
            <person name="Whitman W."/>
        </authorList>
    </citation>
    <scope>NUCLEOTIDE SEQUENCE [LARGE SCALE GENOMIC DNA]</scope>
    <source>
        <strain evidence="2 3">CECT 8804</strain>
    </source>
</reference>
<protein>
    <submittedName>
        <fullName evidence="2">Uncharacterized protein</fullName>
    </submittedName>
</protein>
<keyword evidence="1" id="KW-0812">Transmembrane</keyword>
<proteinExistence type="predicted"/>
<organism evidence="2 3">
    <name type="scientific">Sphingomonas vulcanisoli</name>
    <dbReference type="NCBI Taxonomy" id="1658060"/>
    <lineage>
        <taxon>Bacteria</taxon>
        <taxon>Pseudomonadati</taxon>
        <taxon>Pseudomonadota</taxon>
        <taxon>Alphaproteobacteria</taxon>
        <taxon>Sphingomonadales</taxon>
        <taxon>Sphingomonadaceae</taxon>
        <taxon>Sphingomonas</taxon>
    </lineage>
</organism>